<proteinExistence type="predicted"/>
<organism evidence="2 3">
    <name type="scientific">Acetobacteroides hydrogenigenes</name>
    <dbReference type="NCBI Taxonomy" id="979970"/>
    <lineage>
        <taxon>Bacteria</taxon>
        <taxon>Pseudomonadati</taxon>
        <taxon>Bacteroidota</taxon>
        <taxon>Bacteroidia</taxon>
        <taxon>Bacteroidales</taxon>
        <taxon>Rikenellaceae</taxon>
        <taxon>Acetobacteroides</taxon>
    </lineage>
</organism>
<keyword evidence="1" id="KW-1133">Transmembrane helix</keyword>
<feature type="transmembrane region" description="Helical" evidence="1">
    <location>
        <begin position="15"/>
        <end position="33"/>
    </location>
</feature>
<evidence type="ECO:0000313" key="2">
    <source>
        <dbReference type="EMBL" id="TCN64728.1"/>
    </source>
</evidence>
<keyword evidence="1" id="KW-0472">Membrane</keyword>
<dbReference type="Proteomes" id="UP000294830">
    <property type="component" value="Unassembled WGS sequence"/>
</dbReference>
<keyword evidence="1" id="KW-0812">Transmembrane</keyword>
<gene>
    <name evidence="2" type="ORF">CLV25_11255</name>
</gene>
<protein>
    <submittedName>
        <fullName evidence="2">Uncharacterized protein</fullName>
    </submittedName>
</protein>
<reference evidence="2 3" key="1">
    <citation type="submission" date="2019-03" db="EMBL/GenBank/DDBJ databases">
        <title>Genomic Encyclopedia of Archaeal and Bacterial Type Strains, Phase II (KMG-II): from individual species to whole genera.</title>
        <authorList>
            <person name="Goeker M."/>
        </authorList>
    </citation>
    <scope>NUCLEOTIDE SEQUENCE [LARGE SCALE GENOMIC DNA]</scope>
    <source>
        <strain evidence="2 3">RL-C</strain>
    </source>
</reference>
<evidence type="ECO:0000313" key="3">
    <source>
        <dbReference type="Proteomes" id="UP000294830"/>
    </source>
</evidence>
<sequence length="53" mass="6397">MFEKFKKLSSTEKGMIIMIIILLFGILIRWGYVKHNAQKGFDKYFKNEEKVKR</sequence>
<evidence type="ECO:0000256" key="1">
    <source>
        <dbReference type="SAM" id="Phobius"/>
    </source>
</evidence>
<dbReference type="AlphaFoldDB" id="A0A4R2E822"/>
<name>A0A4R2E822_9BACT</name>
<dbReference type="EMBL" id="SLWB01000012">
    <property type="protein sequence ID" value="TCN64728.1"/>
    <property type="molecule type" value="Genomic_DNA"/>
</dbReference>
<comment type="caution">
    <text evidence="2">The sequence shown here is derived from an EMBL/GenBank/DDBJ whole genome shotgun (WGS) entry which is preliminary data.</text>
</comment>
<accession>A0A4R2E822</accession>
<keyword evidence="3" id="KW-1185">Reference proteome</keyword>